<dbReference type="AlphaFoldDB" id="A0A563VMW7"/>
<evidence type="ECO:0000256" key="4">
    <source>
        <dbReference type="ARBA" id="ARBA00023235"/>
    </source>
</evidence>
<evidence type="ECO:0000256" key="3">
    <source>
        <dbReference type="ARBA" id="ARBA00022573"/>
    </source>
</evidence>
<evidence type="ECO:0000259" key="6">
    <source>
        <dbReference type="PROSITE" id="PS50937"/>
    </source>
</evidence>
<dbReference type="PANTHER" id="PTHR43588:SF1">
    <property type="entry name" value="COBALT-PRECORRIN-8 METHYLMUTASE"/>
    <property type="match status" value="1"/>
</dbReference>
<feature type="domain" description="HTH merR-type" evidence="6">
    <location>
        <begin position="5"/>
        <end position="76"/>
    </location>
</feature>
<dbReference type="PANTHER" id="PTHR43588">
    <property type="entry name" value="COBALT-PRECORRIN-8 METHYLMUTASE"/>
    <property type="match status" value="1"/>
</dbReference>
<evidence type="ECO:0000256" key="1">
    <source>
        <dbReference type="ARBA" id="ARBA00004953"/>
    </source>
</evidence>
<evidence type="ECO:0000313" key="7">
    <source>
        <dbReference type="EMBL" id="VEP12707.1"/>
    </source>
</evidence>
<dbReference type="RefSeq" id="WP_144870733.1">
    <property type="nucleotide sequence ID" value="NZ_LR213911.1"/>
</dbReference>
<protein>
    <submittedName>
        <fullName evidence="7">MerR family transcriptional regulator</fullName>
    </submittedName>
</protein>
<dbReference type="SUPFAM" id="SSF46955">
    <property type="entry name" value="Putative DNA-binding domain"/>
    <property type="match status" value="1"/>
</dbReference>
<evidence type="ECO:0000313" key="8">
    <source>
        <dbReference type="Proteomes" id="UP000320055"/>
    </source>
</evidence>
<dbReference type="Pfam" id="PF02570">
    <property type="entry name" value="CbiC"/>
    <property type="match status" value="1"/>
</dbReference>
<evidence type="ECO:0000256" key="2">
    <source>
        <dbReference type="ARBA" id="ARBA00009774"/>
    </source>
</evidence>
<dbReference type="Gene3D" id="1.10.1660.10">
    <property type="match status" value="1"/>
</dbReference>
<proteinExistence type="inferred from homology"/>
<feature type="transmembrane region" description="Helical" evidence="5">
    <location>
        <begin position="294"/>
        <end position="312"/>
    </location>
</feature>
<reference evidence="7 8" key="1">
    <citation type="submission" date="2019-01" db="EMBL/GenBank/DDBJ databases">
        <authorList>
            <person name="Brito A."/>
        </authorList>
    </citation>
    <scope>NUCLEOTIDE SEQUENCE [LARGE SCALE GENOMIC DNA]</scope>
    <source>
        <strain evidence="7">1</strain>
    </source>
</reference>
<comment type="pathway">
    <text evidence="1">Cofactor biosynthesis; adenosylcobalamin biosynthesis.</text>
</comment>
<evidence type="ECO:0000256" key="5">
    <source>
        <dbReference type="SAM" id="Phobius"/>
    </source>
</evidence>
<keyword evidence="5" id="KW-0812">Transmembrane</keyword>
<dbReference type="SMART" id="SM00422">
    <property type="entry name" value="HTH_MERR"/>
    <property type="match status" value="1"/>
</dbReference>
<keyword evidence="5" id="KW-1133">Transmembrane helix</keyword>
<gene>
    <name evidence="7" type="ORF">H1P_1600002</name>
</gene>
<dbReference type="PROSITE" id="PS50937">
    <property type="entry name" value="HTH_MERR_2"/>
    <property type="match status" value="1"/>
</dbReference>
<dbReference type="GO" id="GO:0003677">
    <property type="term" value="F:DNA binding"/>
    <property type="evidence" value="ECO:0007669"/>
    <property type="project" value="InterPro"/>
</dbReference>
<keyword evidence="8" id="KW-1185">Reference proteome</keyword>
<dbReference type="InterPro" id="IPR036588">
    <property type="entry name" value="CobH/CbiC_sf"/>
</dbReference>
<dbReference type="InterPro" id="IPR003722">
    <property type="entry name" value="Cbl_synth_CobH/CbiC"/>
</dbReference>
<dbReference type="GO" id="GO:0009236">
    <property type="term" value="P:cobalamin biosynthetic process"/>
    <property type="evidence" value="ECO:0007669"/>
    <property type="project" value="UniProtKB-UniPathway"/>
</dbReference>
<organism evidence="7 8">
    <name type="scientific">Hyella patelloides LEGE 07179</name>
    <dbReference type="NCBI Taxonomy" id="945734"/>
    <lineage>
        <taxon>Bacteria</taxon>
        <taxon>Bacillati</taxon>
        <taxon>Cyanobacteriota</taxon>
        <taxon>Cyanophyceae</taxon>
        <taxon>Pleurocapsales</taxon>
        <taxon>Hyellaceae</taxon>
        <taxon>Hyella</taxon>
    </lineage>
</organism>
<dbReference type="EMBL" id="CAACVJ010000069">
    <property type="protein sequence ID" value="VEP12707.1"/>
    <property type="molecule type" value="Genomic_DNA"/>
</dbReference>
<sequence>MTNQNLTIKQLTEKVGNGLTPRMVRYYHQIGLLPEASRSPSNYRLYSESHVQQLQTIVALKQQGFQLEHIRKLLTTETLPPASDTLLPQLQQQYRTVIEQIAKLRQTASALEGLLGRDNLCQTVRTEAIAKLQLSETATFWDALDTATPAHPESFSESLKLLLPDLSERSEIEADLLAQLVLACGDVSLINFVQVSSGAIAAAREALKSGCQIVGDVSAIVAACDRPRLAHLGCQIITLIDNPHLTDAAEAEQEFWSSTAWHKDIQQLSSGCILVIGYAPSILISVCRAIKNDLIHPALIIGMPIGFSHAPAAKRLLMRSGIPFITIVGSLGGGLLAATALNALAQSTIEKPNCHCYLSKGNIHE</sequence>
<dbReference type="GO" id="GO:0006355">
    <property type="term" value="P:regulation of DNA-templated transcription"/>
    <property type="evidence" value="ECO:0007669"/>
    <property type="project" value="InterPro"/>
</dbReference>
<name>A0A563VMW7_9CYAN</name>
<dbReference type="UniPathway" id="UPA00148"/>
<accession>A0A563VMW7</accession>
<keyword evidence="3" id="KW-0169">Cobalamin biosynthesis</keyword>
<dbReference type="Pfam" id="PF13411">
    <property type="entry name" value="MerR_1"/>
    <property type="match status" value="1"/>
</dbReference>
<dbReference type="InterPro" id="IPR000551">
    <property type="entry name" value="MerR-type_HTH_dom"/>
</dbReference>
<feature type="transmembrane region" description="Helical" evidence="5">
    <location>
        <begin position="324"/>
        <end position="345"/>
    </location>
</feature>
<keyword evidence="5" id="KW-0472">Membrane</keyword>
<dbReference type="InterPro" id="IPR009061">
    <property type="entry name" value="DNA-bd_dom_put_sf"/>
</dbReference>
<dbReference type="SUPFAM" id="SSF63965">
    <property type="entry name" value="Precorrin-8X methylmutase CbiC/CobH"/>
    <property type="match status" value="1"/>
</dbReference>
<dbReference type="OrthoDB" id="9780708at2"/>
<keyword evidence="4" id="KW-0413">Isomerase</keyword>
<dbReference type="Gene3D" id="3.40.50.10230">
    <property type="entry name" value="Cobalamin biosynthesis CobH/CbiC, precorrin-8X methylmutase"/>
    <property type="match status" value="1"/>
</dbReference>
<dbReference type="GO" id="GO:0016993">
    <property type="term" value="F:precorrin-8X methylmutase activity"/>
    <property type="evidence" value="ECO:0007669"/>
    <property type="project" value="InterPro"/>
</dbReference>
<dbReference type="CDD" id="cd00592">
    <property type="entry name" value="HTH_MerR-like"/>
    <property type="match status" value="1"/>
</dbReference>
<dbReference type="Proteomes" id="UP000320055">
    <property type="component" value="Unassembled WGS sequence"/>
</dbReference>
<comment type="similarity">
    <text evidence="2">Belongs to the CobH/CbiC family.</text>
</comment>